<sequence>MTTVLLAGVPKSPNLGDGLIARTLTHLIQMQGPHEVIHFDLTHGRFAGESSEDEACDRHPGSYRLNGDGLKKRATPDSLRMAKAYWIHRRNHSRINGQLREMVAQSDVVMIGGGHLFIDTYLTFPLAVRRVAAEAARQHKPLHIMLVGARGPWSPPARAWFRSVCRYAATIAVRDEESRNYMLSVDASLAGKMVALSDPALFTQEVLASSVKSSSTRSGAAYTIQRAAAGVHASSAVGVLEAPVHAAASAIGVLDPPAAAHSSRVIGLGIMDPNEMRRSTGLRWDRETCAEWWRSAAAALADRGYSVRVFTNGAETDNAFVEQMVKPRCGGIPNMSFYPYPSTVDGLINQIADCDAVVAQRLHACLPAISMRKPTYGIIWDKKLSSIFRDLDLDGHLVDFNMPAADAVAAMRLDDGPAAESLHTMLHKKDLLFKHIRSILP</sequence>
<comment type="caution">
    <text evidence="2">The sequence shown here is derived from an EMBL/GenBank/DDBJ whole genome shotgun (WGS) entry which is preliminary data.</text>
</comment>
<accession>A0ABS7D2W5</accession>
<dbReference type="InterPro" id="IPR007345">
    <property type="entry name" value="Polysacch_pyruvyl_Trfase"/>
</dbReference>
<evidence type="ECO:0000259" key="1">
    <source>
        <dbReference type="Pfam" id="PF04230"/>
    </source>
</evidence>
<evidence type="ECO:0000313" key="3">
    <source>
        <dbReference type="Proteomes" id="UP000812277"/>
    </source>
</evidence>
<feature type="domain" description="Polysaccharide pyruvyl transferase" evidence="1">
    <location>
        <begin position="14"/>
        <end position="381"/>
    </location>
</feature>
<name>A0ABS7D2W5_9BACL</name>
<evidence type="ECO:0000313" key="2">
    <source>
        <dbReference type="EMBL" id="MBW7474269.1"/>
    </source>
</evidence>
<dbReference type="PANTHER" id="PTHR36836">
    <property type="entry name" value="COLANIC ACID BIOSYNTHESIS PROTEIN WCAK"/>
    <property type="match status" value="1"/>
</dbReference>
<dbReference type="Proteomes" id="UP000812277">
    <property type="component" value="Unassembled WGS sequence"/>
</dbReference>
<reference evidence="2 3" key="1">
    <citation type="submission" date="2021-07" db="EMBL/GenBank/DDBJ databases">
        <title>Paenibacillus radiodurans sp. nov., isolated from the southeastern edge of Tengger Desert.</title>
        <authorList>
            <person name="Zhang G."/>
        </authorList>
    </citation>
    <scope>NUCLEOTIDE SEQUENCE [LARGE SCALE GENOMIC DNA]</scope>
    <source>
        <strain evidence="2 3">DT7-4</strain>
    </source>
</reference>
<protein>
    <submittedName>
        <fullName evidence="2">Polysaccharide pyruvyl transferase family protein</fullName>
    </submittedName>
</protein>
<keyword evidence="2" id="KW-0808">Transferase</keyword>
<keyword evidence="3" id="KW-1185">Reference proteome</keyword>
<dbReference type="PANTHER" id="PTHR36836:SF1">
    <property type="entry name" value="COLANIC ACID BIOSYNTHESIS PROTEIN WCAK"/>
    <property type="match status" value="1"/>
</dbReference>
<dbReference type="RefSeq" id="WP_219871494.1">
    <property type="nucleotide sequence ID" value="NZ_JAHZIJ010000002.1"/>
</dbReference>
<organism evidence="2 3">
    <name type="scientific">Paenibacillus oenotherae</name>
    <dbReference type="NCBI Taxonomy" id="1435645"/>
    <lineage>
        <taxon>Bacteria</taxon>
        <taxon>Bacillati</taxon>
        <taxon>Bacillota</taxon>
        <taxon>Bacilli</taxon>
        <taxon>Bacillales</taxon>
        <taxon>Paenibacillaceae</taxon>
        <taxon>Paenibacillus</taxon>
    </lineage>
</organism>
<gene>
    <name evidence="2" type="ORF">K0T92_05895</name>
</gene>
<dbReference type="EMBL" id="JAHZIJ010000002">
    <property type="protein sequence ID" value="MBW7474269.1"/>
    <property type="molecule type" value="Genomic_DNA"/>
</dbReference>
<dbReference type="Pfam" id="PF04230">
    <property type="entry name" value="PS_pyruv_trans"/>
    <property type="match status" value="1"/>
</dbReference>
<dbReference type="GO" id="GO:0016740">
    <property type="term" value="F:transferase activity"/>
    <property type="evidence" value="ECO:0007669"/>
    <property type="project" value="UniProtKB-KW"/>
</dbReference>
<proteinExistence type="predicted"/>